<evidence type="ECO:0000259" key="4">
    <source>
        <dbReference type="SMART" id="SM01361"/>
    </source>
</evidence>
<keyword evidence="6" id="KW-1185">Reference proteome</keyword>
<feature type="domain" description="Alpha-macroglobulin receptor-binding" evidence="4">
    <location>
        <begin position="434"/>
        <end position="522"/>
    </location>
</feature>
<dbReference type="InterPro" id="IPR011626">
    <property type="entry name" value="Alpha-macroglobulin_TED"/>
</dbReference>
<evidence type="ECO:0000256" key="3">
    <source>
        <dbReference type="ARBA" id="ARBA00023157"/>
    </source>
</evidence>
<dbReference type="AlphaFoldDB" id="A0A8S3ZDP5"/>
<dbReference type="Pfam" id="PF07677">
    <property type="entry name" value="A2M_recep"/>
    <property type="match status" value="1"/>
</dbReference>
<dbReference type="PANTHER" id="PTHR11412">
    <property type="entry name" value="MACROGLOBULIN / COMPLEMENT"/>
    <property type="match status" value="1"/>
</dbReference>
<dbReference type="Proteomes" id="UP000678393">
    <property type="component" value="Unassembled WGS sequence"/>
</dbReference>
<dbReference type="PROSITE" id="PS00477">
    <property type="entry name" value="ALPHA_2_MACROGLOBULIN"/>
    <property type="match status" value="1"/>
</dbReference>
<accession>A0A8S3ZDP5</accession>
<keyword evidence="3" id="KW-1015">Disulfide bond</keyword>
<proteinExistence type="predicted"/>
<comment type="caution">
    <text evidence="5">The sequence shown here is derived from an EMBL/GenBank/DDBJ whole genome shotgun (WGS) entry which is preliminary data.</text>
</comment>
<dbReference type="InterPro" id="IPR008930">
    <property type="entry name" value="Terpenoid_cyclase/PrenylTrfase"/>
</dbReference>
<dbReference type="Gene3D" id="1.50.10.20">
    <property type="match status" value="1"/>
</dbReference>
<dbReference type="SMART" id="SM01361">
    <property type="entry name" value="A2M_recep"/>
    <property type="match status" value="1"/>
</dbReference>
<dbReference type="InterPro" id="IPR050473">
    <property type="entry name" value="A2M/Complement_sys"/>
</dbReference>
<dbReference type="GO" id="GO:0005615">
    <property type="term" value="C:extracellular space"/>
    <property type="evidence" value="ECO:0007669"/>
    <property type="project" value="InterPro"/>
</dbReference>
<dbReference type="SMART" id="SM01419">
    <property type="entry name" value="Thiol-ester_cl"/>
    <property type="match status" value="1"/>
</dbReference>
<evidence type="ECO:0000313" key="5">
    <source>
        <dbReference type="EMBL" id="CAG5125880.1"/>
    </source>
</evidence>
<dbReference type="Pfam" id="PF07678">
    <property type="entry name" value="TED_complement"/>
    <property type="match status" value="1"/>
</dbReference>
<dbReference type="EMBL" id="CAJHNH020002192">
    <property type="protein sequence ID" value="CAG5125880.1"/>
    <property type="molecule type" value="Genomic_DNA"/>
</dbReference>
<protein>
    <recommendedName>
        <fullName evidence="4">Alpha-macroglobulin receptor-binding domain-containing protein</fullName>
    </recommendedName>
</protein>
<sequence length="544" mass="60054">MLENIQDLLRQPYGCGEQNMLNFAPSVFMTRYFLDTGTEKPELIQRAIGYIETGYQTELTYMHKTGGFSAFGEQDKIASTWLSAFVLNCIAQASSLNEEFNNILQINVTDVMSVTLRFLISKQNPNGSFTEDGKVFHKEMQGGSAEGEALTAYTLISLIEAAKTVKGNTTFAAEVCYIIQKSISQAAEYLAGRIDALKDPFDLCITSYALHLLGHPLKDSIFSKVEALAQNGDSLKFWKRSSSLQDAYAGYAWSASADSIAIEMTSYCLLVYSIRGIEVTQGLPIIRWLTNQRGPNSGFVSTQVQIFFFSILNLNTGYDEVAQAWKLLCDVTVSYVDGEGQSQSSLVHINKGSEMLLQKVYIDCKKKAPTSLFLTANTDDGQPGPSTILLVVSLDFNVKEEPLALCYNTSHTVTKTADSLTLTINVAAVTNNVTSMSILAVQIPAGYTILVEEVGQNDNVSRVDPFNGDTVFIYYDSGVINTKGLTATIKMYKTNDALTDAKPRSYTISDYYQTNCKQTKTYTWSRDHICVTVPDNGICRYVTV</sequence>
<name>A0A8S3ZDP5_9EUPU</name>
<gene>
    <name evidence="5" type="ORF">CUNI_LOCUS11438</name>
</gene>
<dbReference type="InterPro" id="IPR019742">
    <property type="entry name" value="MacrogloblnA2_CS"/>
</dbReference>
<dbReference type="SUPFAM" id="SSF48239">
    <property type="entry name" value="Terpenoid cyclases/Protein prenyltransferases"/>
    <property type="match status" value="1"/>
</dbReference>
<evidence type="ECO:0000256" key="1">
    <source>
        <dbReference type="ARBA" id="ARBA00022729"/>
    </source>
</evidence>
<keyword evidence="2" id="KW-0882">Thioester bond</keyword>
<reference evidence="5" key="1">
    <citation type="submission" date="2021-04" db="EMBL/GenBank/DDBJ databases">
        <authorList>
            <consortium name="Molecular Ecology Group"/>
        </authorList>
    </citation>
    <scope>NUCLEOTIDE SEQUENCE</scope>
</reference>
<dbReference type="InterPro" id="IPR009048">
    <property type="entry name" value="A-macroglobulin_rcpt-bd"/>
</dbReference>
<dbReference type="OrthoDB" id="6155847at2759"/>
<dbReference type="InterPro" id="IPR036595">
    <property type="entry name" value="A-macroglobulin_rcpt-bd_sf"/>
</dbReference>
<evidence type="ECO:0000256" key="2">
    <source>
        <dbReference type="ARBA" id="ARBA00022966"/>
    </source>
</evidence>
<keyword evidence="1" id="KW-0732">Signal</keyword>
<dbReference type="InterPro" id="IPR047565">
    <property type="entry name" value="Alpha-macroglob_thiol-ester_cl"/>
</dbReference>
<organism evidence="5 6">
    <name type="scientific">Candidula unifasciata</name>
    <dbReference type="NCBI Taxonomy" id="100452"/>
    <lineage>
        <taxon>Eukaryota</taxon>
        <taxon>Metazoa</taxon>
        <taxon>Spiralia</taxon>
        <taxon>Lophotrochozoa</taxon>
        <taxon>Mollusca</taxon>
        <taxon>Gastropoda</taxon>
        <taxon>Heterobranchia</taxon>
        <taxon>Euthyneura</taxon>
        <taxon>Panpulmonata</taxon>
        <taxon>Eupulmonata</taxon>
        <taxon>Stylommatophora</taxon>
        <taxon>Helicina</taxon>
        <taxon>Helicoidea</taxon>
        <taxon>Geomitridae</taxon>
        <taxon>Candidula</taxon>
    </lineage>
</organism>
<dbReference type="Gene3D" id="2.60.40.690">
    <property type="entry name" value="Alpha-macroglobulin, receptor-binding domain"/>
    <property type="match status" value="1"/>
</dbReference>
<dbReference type="PANTHER" id="PTHR11412:SF136">
    <property type="entry name" value="CD109 ANTIGEN"/>
    <property type="match status" value="1"/>
</dbReference>
<evidence type="ECO:0000313" key="6">
    <source>
        <dbReference type="Proteomes" id="UP000678393"/>
    </source>
</evidence>
<dbReference type="SUPFAM" id="SSF49410">
    <property type="entry name" value="Alpha-macroglobulin receptor domain"/>
    <property type="match status" value="1"/>
</dbReference>